<dbReference type="PANTHER" id="PTHR33361:SF2">
    <property type="entry name" value="DUF885 DOMAIN-CONTAINING PROTEIN"/>
    <property type="match status" value="1"/>
</dbReference>
<dbReference type="Proteomes" id="UP000886841">
    <property type="component" value="Unassembled WGS sequence"/>
</dbReference>
<dbReference type="Pfam" id="PF05960">
    <property type="entry name" value="DUF885"/>
    <property type="match status" value="1"/>
</dbReference>
<reference evidence="1" key="2">
    <citation type="journal article" date="2021" name="PeerJ">
        <title>Extensive microbial diversity within the chicken gut microbiome revealed by metagenomics and culture.</title>
        <authorList>
            <person name="Gilroy R."/>
            <person name="Ravi A."/>
            <person name="Getino M."/>
            <person name="Pursley I."/>
            <person name="Horton D.L."/>
            <person name="Alikhan N.F."/>
            <person name="Baker D."/>
            <person name="Gharbi K."/>
            <person name="Hall N."/>
            <person name="Watson M."/>
            <person name="Adriaenssens E.M."/>
            <person name="Foster-Nyarko E."/>
            <person name="Jarju S."/>
            <person name="Secka A."/>
            <person name="Antonio M."/>
            <person name="Oren A."/>
            <person name="Chaudhuri R.R."/>
            <person name="La Ragione R."/>
            <person name="Hildebrand F."/>
            <person name="Pallen M.J."/>
        </authorList>
    </citation>
    <scope>NUCLEOTIDE SEQUENCE</scope>
    <source>
        <strain evidence="1">ChiSxjej1B13-7041</strain>
    </source>
</reference>
<gene>
    <name evidence="1" type="ORF">IAB98_08095</name>
</gene>
<comment type="caution">
    <text evidence="1">The sequence shown here is derived from an EMBL/GenBank/DDBJ whole genome shotgun (WGS) entry which is preliminary data.</text>
</comment>
<dbReference type="AlphaFoldDB" id="A0A9D1EK17"/>
<protein>
    <submittedName>
        <fullName evidence="1">DUF885 domain-containing protein</fullName>
    </submittedName>
</protein>
<dbReference type="InterPro" id="IPR010281">
    <property type="entry name" value="DUF885"/>
</dbReference>
<accession>A0A9D1EK17</accession>
<dbReference type="PANTHER" id="PTHR33361">
    <property type="entry name" value="GLR0591 PROTEIN"/>
    <property type="match status" value="1"/>
</dbReference>
<reference evidence="1" key="1">
    <citation type="submission" date="2020-10" db="EMBL/GenBank/DDBJ databases">
        <authorList>
            <person name="Gilroy R."/>
        </authorList>
    </citation>
    <scope>NUCLEOTIDE SEQUENCE</scope>
    <source>
        <strain evidence="1">ChiSxjej1B13-7041</strain>
    </source>
</reference>
<proteinExistence type="predicted"/>
<sequence length="584" mass="65759">MKQLCSKRFFLPLLLVLALLTGLGLGTYSHRLDQQKNQAFTDCTDELFRQEISENTLNLHYTLADPAAYGISPGAPSLGSVSAEDSCQRFSSLRELQEQIEDLSSHRLTQENQIALDALRLTLATELSLENLELLEEPLSPSLGIQAQLPVLLAEYTFRTRQDIEDYLGLVSSADAYFQEILDFEREKAAQGLFMSDTSADRIIEQCSAFIADPEDNYLAGIFTEKLSDFSGLTAGEQADYESRHRAALEAHLIAGYRLLVEGLEELKGSGSNENGLCYLPGGRDYYRYLLRSGAGLYEEPDQLRDRLLRQLTEDTREMRSLLTENPQLLVSSQSLEASSQTPQAILAELQEKMLEDFPAPEKASYEIKYVHPDLEDYLSPAFYLTPPIDTLSPNAIYINPSSGMEGISLYTTLAHEGFPGHLYQTLYFSSSKPPLIRHLLGNSGYVEGWATYIESYAYGYAGEDPAASRLLWLNRSLNLCLCSLLDMGIHHYGWTLTEAADFLGRFGITDPASVEDIFQYTVETPGNYLKYYLGYLKFLDLREEMKEELGKDFDLKEFHRAVLTVGPCQFPVLEKYVRELLNT</sequence>
<organism evidence="1 2">
    <name type="scientific">Candidatus Egerieimonas intestinavium</name>
    <dbReference type="NCBI Taxonomy" id="2840777"/>
    <lineage>
        <taxon>Bacteria</taxon>
        <taxon>Bacillati</taxon>
        <taxon>Bacillota</taxon>
        <taxon>Clostridia</taxon>
        <taxon>Lachnospirales</taxon>
        <taxon>Lachnospiraceae</taxon>
        <taxon>Lachnospiraceae incertae sedis</taxon>
        <taxon>Candidatus Egerieimonas</taxon>
    </lineage>
</organism>
<evidence type="ECO:0000313" key="1">
    <source>
        <dbReference type="EMBL" id="HIR93360.1"/>
    </source>
</evidence>
<dbReference type="EMBL" id="DVHU01000074">
    <property type="protein sequence ID" value="HIR93360.1"/>
    <property type="molecule type" value="Genomic_DNA"/>
</dbReference>
<name>A0A9D1EK17_9FIRM</name>
<evidence type="ECO:0000313" key="2">
    <source>
        <dbReference type="Proteomes" id="UP000886841"/>
    </source>
</evidence>